<keyword evidence="3" id="KW-1185">Reference proteome</keyword>
<dbReference type="Proteomes" id="UP000198341">
    <property type="component" value="Chromosome 9"/>
</dbReference>
<proteinExistence type="predicted"/>
<organism evidence="2 3">
    <name type="scientific">Bathycoccus prasinos</name>
    <dbReference type="NCBI Taxonomy" id="41875"/>
    <lineage>
        <taxon>Eukaryota</taxon>
        <taxon>Viridiplantae</taxon>
        <taxon>Chlorophyta</taxon>
        <taxon>Mamiellophyceae</taxon>
        <taxon>Mamiellales</taxon>
        <taxon>Bathycoccaceae</taxon>
        <taxon>Bathycoccus</taxon>
    </lineage>
</organism>
<dbReference type="GeneID" id="19013910"/>
<evidence type="ECO:0008006" key="4">
    <source>
        <dbReference type="Google" id="ProtNLM"/>
    </source>
</evidence>
<protein>
    <recommendedName>
        <fullName evidence="4">Nuclear nucleic acid-binding protein C1D</fullName>
    </recommendedName>
</protein>
<accession>K8FEY8</accession>
<feature type="region of interest" description="Disordered" evidence="1">
    <location>
        <begin position="12"/>
        <end position="41"/>
    </location>
</feature>
<dbReference type="KEGG" id="bpg:Bathy09g04030"/>
<evidence type="ECO:0000313" key="2">
    <source>
        <dbReference type="EMBL" id="CCO66681.1"/>
    </source>
</evidence>
<dbReference type="EMBL" id="FO082270">
    <property type="protein sequence ID" value="CCO66681.1"/>
    <property type="molecule type" value="Genomic_DNA"/>
</dbReference>
<dbReference type="AlphaFoldDB" id="K8FEY8"/>
<feature type="compositionally biased region" description="Basic and acidic residues" evidence="1">
    <location>
        <begin position="88"/>
        <end position="101"/>
    </location>
</feature>
<dbReference type="RefSeq" id="XP_007511121.1">
    <property type="nucleotide sequence ID" value="XM_007511059.1"/>
</dbReference>
<sequence length="219" mass="25271">MDAFLDAMEKAIANANDEDEDTEDKKRITSPSSASSKMVSLQKAEKLLERTRLGLLAFAVLLKTNGVNSDEHEGLRLERKRVEAYSRKIEETKKRITKKNEEEEEEEEIGEIKEESRKNNTRHREDGEIPRANGRVASRFVFNALGGSKTAEKNRLKQEAQAKLRRSIEEDVKSKFEERVNERYREKDKSRGTGEKQKTKKKKTNDHAEPEIEDGEYSD</sequence>
<feature type="compositionally biased region" description="Polar residues" evidence="1">
    <location>
        <begin position="29"/>
        <end position="39"/>
    </location>
</feature>
<evidence type="ECO:0000256" key="1">
    <source>
        <dbReference type="SAM" id="MobiDB-lite"/>
    </source>
</evidence>
<name>K8FEY8_9CHLO</name>
<evidence type="ECO:0000313" key="3">
    <source>
        <dbReference type="Proteomes" id="UP000198341"/>
    </source>
</evidence>
<feature type="region of interest" description="Disordered" evidence="1">
    <location>
        <begin position="88"/>
        <end position="219"/>
    </location>
</feature>
<gene>
    <name evidence="2" type="ORF">Bathy09g04030</name>
</gene>
<feature type="compositionally biased region" description="Basic and acidic residues" evidence="1">
    <location>
        <begin position="150"/>
        <end position="197"/>
    </location>
</feature>
<feature type="compositionally biased region" description="Basic and acidic residues" evidence="1">
    <location>
        <begin position="110"/>
        <end position="129"/>
    </location>
</feature>
<reference evidence="2 3" key="1">
    <citation type="submission" date="2011-10" db="EMBL/GenBank/DDBJ databases">
        <authorList>
            <person name="Genoscope - CEA"/>
        </authorList>
    </citation>
    <scope>NUCLEOTIDE SEQUENCE [LARGE SCALE GENOMIC DNA]</scope>
    <source>
        <strain evidence="2 3">RCC 1105</strain>
    </source>
</reference>